<gene>
    <name evidence="1" type="ORF">QSG27_19940</name>
</gene>
<comment type="caution">
    <text evidence="1">The sequence shown here is derived from an EMBL/GenBank/DDBJ whole genome shotgun (WGS) entry which is preliminary data.</text>
</comment>
<dbReference type="Proteomes" id="UP001227317">
    <property type="component" value="Unassembled WGS sequence"/>
</dbReference>
<keyword evidence="2" id="KW-1185">Reference proteome</keyword>
<dbReference type="EMBL" id="JAUJFI010000114">
    <property type="protein sequence ID" value="MDQ2104982.1"/>
    <property type="molecule type" value="Genomic_DNA"/>
</dbReference>
<accession>A0ABU0WL84</accession>
<reference evidence="1 2" key="1">
    <citation type="submission" date="2023-06" db="EMBL/GenBank/DDBJ databases">
        <title>Azospirillum isscasensis sp.nov, a bacterium isolated from rhizosphere soil of rice.</title>
        <authorList>
            <person name="Wang H."/>
        </authorList>
    </citation>
    <scope>NUCLEOTIDE SEQUENCE [LARGE SCALE GENOMIC DNA]</scope>
    <source>
        <strain evidence="1 2">C340-1</strain>
    </source>
</reference>
<evidence type="ECO:0000313" key="1">
    <source>
        <dbReference type="EMBL" id="MDQ2104982.1"/>
    </source>
</evidence>
<protein>
    <recommendedName>
        <fullName evidence="3">Lipoprotein</fullName>
    </recommendedName>
</protein>
<dbReference type="RefSeq" id="WP_306709195.1">
    <property type="nucleotide sequence ID" value="NZ_JAUJFI010000114.1"/>
</dbReference>
<proteinExistence type="predicted"/>
<evidence type="ECO:0000313" key="2">
    <source>
        <dbReference type="Proteomes" id="UP001227317"/>
    </source>
</evidence>
<evidence type="ECO:0008006" key="3">
    <source>
        <dbReference type="Google" id="ProtNLM"/>
    </source>
</evidence>
<dbReference type="PROSITE" id="PS51257">
    <property type="entry name" value="PROKAR_LIPOPROTEIN"/>
    <property type="match status" value="1"/>
</dbReference>
<name>A0ABU0WL84_9PROT</name>
<organism evidence="1 2">
    <name type="scientific">Azospirillum isscasi</name>
    <dbReference type="NCBI Taxonomy" id="3053926"/>
    <lineage>
        <taxon>Bacteria</taxon>
        <taxon>Pseudomonadati</taxon>
        <taxon>Pseudomonadota</taxon>
        <taxon>Alphaproteobacteria</taxon>
        <taxon>Rhodospirillales</taxon>
        <taxon>Azospirillaceae</taxon>
        <taxon>Azospirillum</taxon>
    </lineage>
</organism>
<sequence>MKPAPTILWKLLQSGVVILLLALAACGDGGWTHWASYGVGYGCCGPVYEVGAGLPVYRLEPRSYWNYPDYRGPGPVAGLASRLGG</sequence>